<dbReference type="Proteomes" id="UP000176850">
    <property type="component" value="Unassembled WGS sequence"/>
</dbReference>
<reference evidence="3 4" key="1">
    <citation type="journal article" date="2016" name="Nat. Commun.">
        <title>Thousands of microbial genomes shed light on interconnected biogeochemical processes in an aquifer system.</title>
        <authorList>
            <person name="Anantharaman K."/>
            <person name="Brown C.T."/>
            <person name="Hug L.A."/>
            <person name="Sharon I."/>
            <person name="Castelle C.J."/>
            <person name="Probst A.J."/>
            <person name="Thomas B.C."/>
            <person name="Singh A."/>
            <person name="Wilkins M.J."/>
            <person name="Karaoz U."/>
            <person name="Brodie E.L."/>
            <person name="Williams K.H."/>
            <person name="Hubbard S.S."/>
            <person name="Banfield J.F."/>
        </authorList>
    </citation>
    <scope>NUCLEOTIDE SEQUENCE [LARGE SCALE GENOMIC DNA]</scope>
</reference>
<dbReference type="InterPro" id="IPR035901">
    <property type="entry name" value="GIY-YIG_endonuc_sf"/>
</dbReference>
<organism evidence="3 4">
    <name type="scientific">Candidatus Roizmanbacteria bacterium RIFCSPHIGHO2_01_FULL_39_24</name>
    <dbReference type="NCBI Taxonomy" id="1802032"/>
    <lineage>
        <taxon>Bacteria</taxon>
        <taxon>Candidatus Roizmaniibacteriota</taxon>
    </lineage>
</organism>
<dbReference type="AlphaFoldDB" id="A0A1F7GK16"/>
<dbReference type="PROSITE" id="PS50164">
    <property type="entry name" value="GIY_YIG"/>
    <property type="match status" value="1"/>
</dbReference>
<dbReference type="Pfam" id="PF01541">
    <property type="entry name" value="GIY-YIG"/>
    <property type="match status" value="1"/>
</dbReference>
<accession>A0A1F7GK16</accession>
<evidence type="ECO:0000256" key="1">
    <source>
        <dbReference type="ARBA" id="ARBA00007435"/>
    </source>
</evidence>
<evidence type="ECO:0000313" key="3">
    <source>
        <dbReference type="EMBL" id="OGK18912.1"/>
    </source>
</evidence>
<evidence type="ECO:0000313" key="4">
    <source>
        <dbReference type="Proteomes" id="UP000176850"/>
    </source>
</evidence>
<dbReference type="PANTHER" id="PTHR34477">
    <property type="entry name" value="UPF0213 PROTEIN YHBQ"/>
    <property type="match status" value="1"/>
</dbReference>
<dbReference type="EMBL" id="MFZH01000022">
    <property type="protein sequence ID" value="OGK18912.1"/>
    <property type="molecule type" value="Genomic_DNA"/>
</dbReference>
<sequence>MNYFVYILRDSSNKLYIGQTNNLPTRLHLHTLKSQKSAKFVKDGGDFKLEYQESYSARLLAMKREKQLKGWSRAKKESLISNNLAELKRLSKKNRD</sequence>
<proteinExistence type="inferred from homology"/>
<comment type="similarity">
    <text evidence="1">Belongs to the UPF0213 family.</text>
</comment>
<dbReference type="Gene3D" id="3.40.1440.10">
    <property type="entry name" value="GIY-YIG endonuclease"/>
    <property type="match status" value="1"/>
</dbReference>
<feature type="domain" description="GIY-YIG" evidence="2">
    <location>
        <begin position="1"/>
        <end position="78"/>
    </location>
</feature>
<name>A0A1F7GK16_9BACT</name>
<dbReference type="InterPro" id="IPR000305">
    <property type="entry name" value="GIY-YIG_endonuc"/>
</dbReference>
<dbReference type="SMART" id="SM00465">
    <property type="entry name" value="GIYc"/>
    <property type="match status" value="1"/>
</dbReference>
<gene>
    <name evidence="3" type="ORF">A2799_00760</name>
</gene>
<protein>
    <recommendedName>
        <fullName evidence="2">GIY-YIG domain-containing protein</fullName>
    </recommendedName>
</protein>
<dbReference type="InterPro" id="IPR050190">
    <property type="entry name" value="UPF0213_domain"/>
</dbReference>
<comment type="caution">
    <text evidence="3">The sequence shown here is derived from an EMBL/GenBank/DDBJ whole genome shotgun (WGS) entry which is preliminary data.</text>
</comment>
<dbReference type="PANTHER" id="PTHR34477:SF1">
    <property type="entry name" value="UPF0213 PROTEIN YHBQ"/>
    <property type="match status" value="1"/>
</dbReference>
<dbReference type="SUPFAM" id="SSF82771">
    <property type="entry name" value="GIY-YIG endonuclease"/>
    <property type="match status" value="1"/>
</dbReference>
<evidence type="ECO:0000259" key="2">
    <source>
        <dbReference type="PROSITE" id="PS50164"/>
    </source>
</evidence>